<dbReference type="PROSITE" id="PS50987">
    <property type="entry name" value="HTH_ARSR_2"/>
    <property type="match status" value="1"/>
</dbReference>
<proteinExistence type="predicted"/>
<evidence type="ECO:0000256" key="2">
    <source>
        <dbReference type="ARBA" id="ARBA00023125"/>
    </source>
</evidence>
<dbReference type="GO" id="GO:0003677">
    <property type="term" value="F:DNA binding"/>
    <property type="evidence" value="ECO:0007669"/>
    <property type="project" value="UniProtKB-KW"/>
</dbReference>
<evidence type="ECO:0000313" key="6">
    <source>
        <dbReference type="Proteomes" id="UP000032679"/>
    </source>
</evidence>
<evidence type="ECO:0000256" key="3">
    <source>
        <dbReference type="ARBA" id="ARBA00023163"/>
    </source>
</evidence>
<feature type="domain" description="HTH arsR-type" evidence="4">
    <location>
        <begin position="1"/>
        <end position="87"/>
    </location>
</feature>
<keyword evidence="3" id="KW-0804">Transcription</keyword>
<dbReference type="RefSeq" id="WP_048850919.1">
    <property type="nucleotide sequence ID" value="NZ_BALE01000051.1"/>
</dbReference>
<dbReference type="CDD" id="cd00090">
    <property type="entry name" value="HTH_ARSR"/>
    <property type="match status" value="1"/>
</dbReference>
<evidence type="ECO:0000259" key="4">
    <source>
        <dbReference type="PROSITE" id="PS50987"/>
    </source>
</evidence>
<dbReference type="InterPro" id="IPR001845">
    <property type="entry name" value="HTH_ArsR_DNA-bd_dom"/>
</dbReference>
<dbReference type="AlphaFoldDB" id="A0A0D6MPI4"/>
<dbReference type="EMBL" id="BALE01000051">
    <property type="protein sequence ID" value="GAN55612.1"/>
    <property type="molecule type" value="Genomic_DNA"/>
</dbReference>
<dbReference type="PANTHER" id="PTHR33154">
    <property type="entry name" value="TRANSCRIPTIONAL REGULATOR, ARSR FAMILY"/>
    <property type="match status" value="1"/>
</dbReference>
<dbReference type="SMART" id="SM00418">
    <property type="entry name" value="HTH_ARSR"/>
    <property type="match status" value="1"/>
</dbReference>
<dbReference type="STRING" id="1231623.Tasa_051_017"/>
<dbReference type="PRINTS" id="PR00778">
    <property type="entry name" value="HTHARSR"/>
</dbReference>
<dbReference type="PANTHER" id="PTHR33154:SF33">
    <property type="entry name" value="TRANSCRIPTIONAL REPRESSOR SDPR"/>
    <property type="match status" value="1"/>
</dbReference>
<gene>
    <name evidence="5" type="ORF">Tasa_051_017</name>
</gene>
<dbReference type="NCBIfam" id="NF033788">
    <property type="entry name" value="HTH_metalloreg"/>
    <property type="match status" value="1"/>
</dbReference>
<evidence type="ECO:0000313" key="5">
    <source>
        <dbReference type="EMBL" id="GAN55612.1"/>
    </source>
</evidence>
<comment type="caution">
    <text evidence="5">The sequence shown here is derived from an EMBL/GenBank/DDBJ whole genome shotgun (WGS) entry which is preliminary data.</text>
</comment>
<sequence>MSDVFKALSDPTRRAILSLLRDRAMNAGEIAEAFSQSRATLSGHFAVLHATGLVERERHGSTIVYRLRLSVLEEAWLGLASSLRLGEEKAWGKARPVR</sequence>
<dbReference type="Proteomes" id="UP000032679">
    <property type="component" value="Unassembled WGS sequence"/>
</dbReference>
<keyword evidence="6" id="KW-1185">Reference proteome</keyword>
<dbReference type="Pfam" id="PF12840">
    <property type="entry name" value="HTH_20"/>
    <property type="match status" value="1"/>
</dbReference>
<name>A0A0D6MPI4_9PROT</name>
<protein>
    <submittedName>
        <fullName evidence="5">Regulatory protein arsr</fullName>
    </submittedName>
</protein>
<accession>A0A0D6MPI4</accession>
<dbReference type="InterPro" id="IPR036388">
    <property type="entry name" value="WH-like_DNA-bd_sf"/>
</dbReference>
<dbReference type="Gene3D" id="1.10.10.10">
    <property type="entry name" value="Winged helix-like DNA-binding domain superfamily/Winged helix DNA-binding domain"/>
    <property type="match status" value="1"/>
</dbReference>
<dbReference type="GO" id="GO:0003700">
    <property type="term" value="F:DNA-binding transcription factor activity"/>
    <property type="evidence" value="ECO:0007669"/>
    <property type="project" value="InterPro"/>
</dbReference>
<dbReference type="SUPFAM" id="SSF46785">
    <property type="entry name" value="Winged helix' DNA-binding domain"/>
    <property type="match status" value="1"/>
</dbReference>
<reference evidence="5 6" key="1">
    <citation type="submission" date="2012-10" db="EMBL/GenBank/DDBJ databases">
        <title>Genome sequencing of Tanticharoenia sakaeratensis NBRC 103193.</title>
        <authorList>
            <person name="Azuma Y."/>
            <person name="Hadano H."/>
            <person name="Hirakawa H."/>
            <person name="Matsushita K."/>
        </authorList>
    </citation>
    <scope>NUCLEOTIDE SEQUENCE [LARGE SCALE GENOMIC DNA]</scope>
    <source>
        <strain evidence="5 6">NBRC 103193</strain>
    </source>
</reference>
<dbReference type="InterPro" id="IPR036390">
    <property type="entry name" value="WH_DNA-bd_sf"/>
</dbReference>
<evidence type="ECO:0000256" key="1">
    <source>
        <dbReference type="ARBA" id="ARBA00023015"/>
    </source>
</evidence>
<dbReference type="OrthoDB" id="7210994at2"/>
<keyword evidence="2" id="KW-0238">DNA-binding</keyword>
<keyword evidence="1" id="KW-0805">Transcription regulation</keyword>
<organism evidence="5 6">
    <name type="scientific">Tanticharoenia sakaeratensis NBRC 103193</name>
    <dbReference type="NCBI Taxonomy" id="1231623"/>
    <lineage>
        <taxon>Bacteria</taxon>
        <taxon>Pseudomonadati</taxon>
        <taxon>Pseudomonadota</taxon>
        <taxon>Alphaproteobacteria</taxon>
        <taxon>Acetobacterales</taxon>
        <taxon>Acetobacteraceae</taxon>
        <taxon>Tanticharoenia</taxon>
    </lineage>
</organism>
<dbReference type="InterPro" id="IPR011991">
    <property type="entry name" value="ArsR-like_HTH"/>
</dbReference>
<dbReference type="InterPro" id="IPR051081">
    <property type="entry name" value="HTH_MetalResp_TranReg"/>
</dbReference>